<reference evidence="3" key="1">
    <citation type="submission" date="2014-09" db="EMBL/GenBank/DDBJ databases">
        <authorList>
            <person name="Mudge J."/>
            <person name="Ramaraj T."/>
            <person name="Lindquist I.E."/>
            <person name="Bharti A.K."/>
            <person name="Sundararajan A."/>
            <person name="Cameron C.T."/>
            <person name="Woodward J.E."/>
            <person name="May G.D."/>
            <person name="Brubaker C."/>
            <person name="Broadhvest J."/>
            <person name="Wilkins T.A."/>
        </authorList>
    </citation>
    <scope>NUCLEOTIDE SEQUENCE</scope>
    <source>
        <strain evidence="3">cv. AKA8401</strain>
    </source>
</reference>
<dbReference type="Proteomes" id="UP000032142">
    <property type="component" value="Unassembled WGS sequence"/>
</dbReference>
<accession>A0A0B0NLN9</accession>
<dbReference type="EMBL" id="KN396829">
    <property type="protein sequence ID" value="KHG12001.1"/>
    <property type="molecule type" value="Genomic_DNA"/>
</dbReference>
<gene>
    <name evidence="2" type="ORF">F383_09023</name>
</gene>
<protein>
    <submittedName>
        <fullName evidence="2">Uncharacterized protein</fullName>
    </submittedName>
</protein>
<evidence type="ECO:0000313" key="3">
    <source>
        <dbReference type="Proteomes" id="UP000032142"/>
    </source>
</evidence>
<evidence type="ECO:0000256" key="1">
    <source>
        <dbReference type="SAM" id="Phobius"/>
    </source>
</evidence>
<proteinExistence type="predicted"/>
<feature type="transmembrane region" description="Helical" evidence="1">
    <location>
        <begin position="6"/>
        <end position="25"/>
    </location>
</feature>
<keyword evidence="1" id="KW-0812">Transmembrane</keyword>
<dbReference type="AlphaFoldDB" id="A0A0B0NLN9"/>
<keyword evidence="3" id="KW-1185">Reference proteome</keyword>
<keyword evidence="1" id="KW-0472">Membrane</keyword>
<name>A0A0B0NLN9_GOSAR</name>
<evidence type="ECO:0000313" key="2">
    <source>
        <dbReference type="EMBL" id="KHG12001.1"/>
    </source>
</evidence>
<keyword evidence="1" id="KW-1133">Transmembrane helix</keyword>
<organism evidence="2 3">
    <name type="scientific">Gossypium arboreum</name>
    <name type="common">Tree cotton</name>
    <name type="synonym">Gossypium nanking</name>
    <dbReference type="NCBI Taxonomy" id="29729"/>
    <lineage>
        <taxon>Eukaryota</taxon>
        <taxon>Viridiplantae</taxon>
        <taxon>Streptophyta</taxon>
        <taxon>Embryophyta</taxon>
        <taxon>Tracheophyta</taxon>
        <taxon>Spermatophyta</taxon>
        <taxon>Magnoliopsida</taxon>
        <taxon>eudicotyledons</taxon>
        <taxon>Gunneridae</taxon>
        <taxon>Pentapetalae</taxon>
        <taxon>rosids</taxon>
        <taxon>malvids</taxon>
        <taxon>Malvales</taxon>
        <taxon>Malvaceae</taxon>
        <taxon>Malvoideae</taxon>
        <taxon>Gossypium</taxon>
    </lineage>
</organism>
<sequence>MACIGLPVLLLVMDPLVLYKFWIAMRKWLIYTLSLVL</sequence>